<accession>X6PBQ3</accession>
<reference evidence="3 4" key="1">
    <citation type="journal article" date="2013" name="Curr. Biol.">
        <title>The Genome of the Foraminiferan Reticulomyxa filosa.</title>
        <authorList>
            <person name="Glockner G."/>
            <person name="Hulsmann N."/>
            <person name="Schleicher M."/>
            <person name="Noegel A.A."/>
            <person name="Eichinger L."/>
            <person name="Gallinger C."/>
            <person name="Pawlowski J."/>
            <person name="Sierra R."/>
            <person name="Euteneuer U."/>
            <person name="Pillet L."/>
            <person name="Moustafa A."/>
            <person name="Platzer M."/>
            <person name="Groth M."/>
            <person name="Szafranski K."/>
            <person name="Schliwa M."/>
        </authorList>
    </citation>
    <scope>NUCLEOTIDE SEQUENCE [LARGE SCALE GENOMIC DNA]</scope>
</reference>
<feature type="compositionally biased region" description="Polar residues" evidence="2">
    <location>
        <begin position="358"/>
        <end position="389"/>
    </location>
</feature>
<evidence type="ECO:0000256" key="2">
    <source>
        <dbReference type="SAM" id="MobiDB-lite"/>
    </source>
</evidence>
<evidence type="ECO:0000313" key="3">
    <source>
        <dbReference type="EMBL" id="ETO35925.1"/>
    </source>
</evidence>
<evidence type="ECO:0000256" key="1">
    <source>
        <dbReference type="SAM" id="Coils"/>
    </source>
</evidence>
<keyword evidence="1" id="KW-0175">Coiled coil</keyword>
<protein>
    <submittedName>
        <fullName evidence="3">Uncharacterized protein</fullName>
    </submittedName>
</protein>
<dbReference type="EMBL" id="ASPP01001165">
    <property type="protein sequence ID" value="ETO35925.1"/>
    <property type="molecule type" value="Genomic_DNA"/>
</dbReference>
<gene>
    <name evidence="3" type="ORF">RFI_01131</name>
</gene>
<feature type="region of interest" description="Disordered" evidence="2">
    <location>
        <begin position="340"/>
        <end position="419"/>
    </location>
</feature>
<dbReference type="Proteomes" id="UP000023152">
    <property type="component" value="Unassembled WGS sequence"/>
</dbReference>
<comment type="caution">
    <text evidence="3">The sequence shown here is derived from an EMBL/GenBank/DDBJ whole genome shotgun (WGS) entry which is preliminary data.</text>
</comment>
<name>X6PBQ3_RETFI</name>
<proteinExistence type="predicted"/>
<sequence>MGIKDAANIEQWKEFLKKLKEKTGLKLTSIIRLSFKKHPNDCIFVTKQCRQGDNGRRHDIKNIDELRCVFDQRVEKQGHGNDVITLQLEVLGYDQAHLLSRYQAQQGPKIGILDMSPTEVRKIVVPESWFNLNPKEDEQKAKNNWRYSDHYRQLVALYNYDEDESKALDKRPPVQNVMNVCGVDESAAQDMMRSFERLKCIAYAKDNDTDHNDKQDEEIEKYNQEEKELELDLKNTKQSSRDSVEVEIASIESSLKQVEADTTVTPLKENNDALMKSICQYQQKQQEQVHAYDFEKERQRDLWDTEVSFEQVNFAMIHFHLSIRVLSIQKELACNVDNDNKEKKNETNADKKKEELNTEISNDRPFQSESIPLTTQVNPPSDTFSQSSVQKKDNAKSRNNPNKKQKHKQTDDNGDKTNFNGLIESIDKLANAVNTFNQSANQLNQSVMQWSLCNSQMGMPAATALGYSVCTPYSFQPLQSLQPQPQQQSQQPPQPLSYFQLSCGNQQTRPTSTPQFQAHTPFLSVKVDLQPFNNPMYPQYLQQMLQSQQQQRQQIATAMQQMQQSLIQNSTDTTASPVIASIPSFNAPKIKTDNKNSNETNVGSLFNYPDFRASLPVQSTSILSNGNDQNNVNSERLRRGRNITTTLPPTQTTLDQIYKS</sequence>
<organism evidence="3 4">
    <name type="scientific">Reticulomyxa filosa</name>
    <dbReference type="NCBI Taxonomy" id="46433"/>
    <lineage>
        <taxon>Eukaryota</taxon>
        <taxon>Sar</taxon>
        <taxon>Rhizaria</taxon>
        <taxon>Retaria</taxon>
        <taxon>Foraminifera</taxon>
        <taxon>Monothalamids</taxon>
        <taxon>Reticulomyxidae</taxon>
        <taxon>Reticulomyxa</taxon>
    </lineage>
</organism>
<feature type="coiled-coil region" evidence="1">
    <location>
        <begin position="205"/>
        <end position="261"/>
    </location>
</feature>
<keyword evidence="4" id="KW-1185">Reference proteome</keyword>
<dbReference type="AlphaFoldDB" id="X6PBQ3"/>
<feature type="compositionally biased region" description="Basic and acidic residues" evidence="2">
    <location>
        <begin position="340"/>
        <end position="356"/>
    </location>
</feature>
<evidence type="ECO:0000313" key="4">
    <source>
        <dbReference type="Proteomes" id="UP000023152"/>
    </source>
</evidence>